<organism evidence="1 2">
    <name type="scientific">Prescottella agglutinans</name>
    <dbReference type="NCBI Taxonomy" id="1644129"/>
    <lineage>
        <taxon>Bacteria</taxon>
        <taxon>Bacillati</taxon>
        <taxon>Actinomycetota</taxon>
        <taxon>Actinomycetes</taxon>
        <taxon>Mycobacteriales</taxon>
        <taxon>Nocardiaceae</taxon>
        <taxon>Prescottella</taxon>
    </lineage>
</organism>
<keyword evidence="1" id="KW-0689">Ribosomal protein</keyword>
<dbReference type="Proteomes" id="UP001160334">
    <property type="component" value="Unassembled WGS sequence"/>
</dbReference>
<reference evidence="1 2" key="1">
    <citation type="submission" date="2023-04" db="EMBL/GenBank/DDBJ databases">
        <title>Forest soil microbial communities from Buena Vista Peninsula, Colon Province, Panama.</title>
        <authorList>
            <person name="Bouskill N."/>
        </authorList>
    </citation>
    <scope>NUCLEOTIDE SEQUENCE [LARGE SCALE GENOMIC DNA]</scope>
    <source>
        <strain evidence="1 2">CFH S0262</strain>
    </source>
</reference>
<protein>
    <submittedName>
        <fullName evidence="1">Ribosomal protein S19E (S16A)</fullName>
    </submittedName>
</protein>
<comment type="caution">
    <text evidence="1">The sequence shown here is derived from an EMBL/GenBank/DDBJ whole genome shotgun (WGS) entry which is preliminary data.</text>
</comment>
<dbReference type="GO" id="GO:0005840">
    <property type="term" value="C:ribosome"/>
    <property type="evidence" value="ECO:0007669"/>
    <property type="project" value="UniProtKB-KW"/>
</dbReference>
<name>A0ABT6MIZ5_9NOCA</name>
<keyword evidence="2" id="KW-1185">Reference proteome</keyword>
<evidence type="ECO:0000313" key="1">
    <source>
        <dbReference type="EMBL" id="MDH6284282.1"/>
    </source>
</evidence>
<sequence length="130" mass="14658">MTRPDQRPDHSKAMTAASRVDVQVVQLAPPVLIRRAIAHYNSRLAPGKRPAETTSSEEFLKRLCVNWLRHTGSNYDAHRDGVRSSGGQRLSDSAGNVIKKRVLVAIAQAYPWLAKEAQRQYRELDQPTRN</sequence>
<proteinExistence type="predicted"/>
<accession>A0ABT6MIZ5</accession>
<dbReference type="RefSeq" id="WP_280763510.1">
    <property type="nucleotide sequence ID" value="NZ_JARXVC010000020.1"/>
</dbReference>
<dbReference type="EMBL" id="JARXVC010000020">
    <property type="protein sequence ID" value="MDH6284282.1"/>
    <property type="molecule type" value="Genomic_DNA"/>
</dbReference>
<keyword evidence="1" id="KW-0687">Ribonucleoprotein</keyword>
<evidence type="ECO:0000313" key="2">
    <source>
        <dbReference type="Proteomes" id="UP001160334"/>
    </source>
</evidence>
<gene>
    <name evidence="1" type="ORF">M2280_005540</name>
</gene>